<gene>
    <name evidence="2" type="ORF">MoryE10_26720</name>
</gene>
<dbReference type="KEGG" id="moz:MoryE10_26720"/>
<dbReference type="InterPro" id="IPR000182">
    <property type="entry name" value="GNAT_dom"/>
</dbReference>
<proteinExistence type="predicted"/>
<dbReference type="PANTHER" id="PTHR43072">
    <property type="entry name" value="N-ACETYLTRANSFERASE"/>
    <property type="match status" value="1"/>
</dbReference>
<protein>
    <submittedName>
        <fullName evidence="2">N-acetyltransferase</fullName>
    </submittedName>
</protein>
<evidence type="ECO:0000259" key="1">
    <source>
        <dbReference type="PROSITE" id="PS51186"/>
    </source>
</evidence>
<dbReference type="CDD" id="cd04301">
    <property type="entry name" value="NAT_SF"/>
    <property type="match status" value="1"/>
</dbReference>
<reference evidence="2" key="1">
    <citation type="submission" date="2019-06" db="EMBL/GenBank/DDBJ databases">
        <title>Complete genome sequence of Methylogaea oryzae strain JCM16910.</title>
        <authorList>
            <person name="Asakawa S."/>
        </authorList>
    </citation>
    <scope>NUCLEOTIDE SEQUENCE</scope>
    <source>
        <strain evidence="2">E10</strain>
    </source>
</reference>
<dbReference type="EMBL" id="AP019782">
    <property type="protein sequence ID" value="BBL72066.1"/>
    <property type="molecule type" value="Genomic_DNA"/>
</dbReference>
<dbReference type="RefSeq" id="WP_221047346.1">
    <property type="nucleotide sequence ID" value="NZ_AP019782.1"/>
</dbReference>
<dbReference type="AlphaFoldDB" id="A0A8D4VQS1"/>
<dbReference type="Proteomes" id="UP000824988">
    <property type="component" value="Chromosome"/>
</dbReference>
<dbReference type="Pfam" id="PF00583">
    <property type="entry name" value="Acetyltransf_1"/>
    <property type="match status" value="1"/>
</dbReference>
<organism evidence="2 3">
    <name type="scientific">Methylogaea oryzae</name>
    <dbReference type="NCBI Taxonomy" id="1295382"/>
    <lineage>
        <taxon>Bacteria</taxon>
        <taxon>Pseudomonadati</taxon>
        <taxon>Pseudomonadota</taxon>
        <taxon>Gammaproteobacteria</taxon>
        <taxon>Methylococcales</taxon>
        <taxon>Methylococcaceae</taxon>
        <taxon>Methylogaea</taxon>
    </lineage>
</organism>
<keyword evidence="3" id="KW-1185">Reference proteome</keyword>
<name>A0A8D4VQS1_9GAMM</name>
<sequence>MSHSLLVRPAQARHVPALLELLDALFRLESDFAFDAGKAERGLRMLLGQDDALALAAEARGRVVGLCTVQTVISTAEGGPVGWVEDVVVAEDWRGRGVGRRLLAEAERWAAERGLTRLQLLADGDNRAALDFYDRLGWGATRLVCRRRTL</sequence>
<evidence type="ECO:0000313" key="2">
    <source>
        <dbReference type="EMBL" id="BBL72066.1"/>
    </source>
</evidence>
<dbReference type="PROSITE" id="PS51186">
    <property type="entry name" value="GNAT"/>
    <property type="match status" value="1"/>
</dbReference>
<dbReference type="GO" id="GO:0016747">
    <property type="term" value="F:acyltransferase activity, transferring groups other than amino-acyl groups"/>
    <property type="evidence" value="ECO:0007669"/>
    <property type="project" value="InterPro"/>
</dbReference>
<accession>A0A8D4VQS1</accession>
<evidence type="ECO:0000313" key="3">
    <source>
        <dbReference type="Proteomes" id="UP000824988"/>
    </source>
</evidence>
<feature type="domain" description="N-acetyltransferase" evidence="1">
    <location>
        <begin position="5"/>
        <end position="150"/>
    </location>
</feature>